<dbReference type="InterPro" id="IPR053135">
    <property type="entry name" value="AKR2_Oxidoreductase"/>
</dbReference>
<dbReference type="Gene3D" id="3.20.20.100">
    <property type="entry name" value="NADP-dependent oxidoreductase domain"/>
    <property type="match status" value="1"/>
</dbReference>
<evidence type="ECO:0000313" key="6">
    <source>
        <dbReference type="Proteomes" id="UP000093044"/>
    </source>
</evidence>
<sequence length="365" mass="41482">MEYIDFGKTGMRVSRFGLGCMRFPEDESEAVGIIRCAIDNGVNYLDTAYIYPGSEEIVGKALMGGYRDKTYLVTKCPVIHVSKYEDMEKFLDEELLRLKTDYLDIYMLHNLSPGVWKKVKELDGFKFLEEMQKKGKILHKGFSIHNTFEAFKEAVDMYNWDMAQIQLNILDEKPQAGGTEGLKYAASRGLPVTIMEPLRGGSLIADLSPEAKSLIEDFPVKRSLAEWAFRWLYNKPEVSVILSGVSTMEQLKDNLRIFEDTAAGVMTEAEEELITKLRETFEMQKRIGCTDCKYCLPCPKTVLIPSVFSYYNKYMLTGDESLKEAYRAGQRKADKCVSCHLCEKHCPQGLKIAELLKEAHAVLEG</sequence>
<dbReference type="PROSITE" id="PS51379">
    <property type="entry name" value="4FE4S_FER_2"/>
    <property type="match status" value="1"/>
</dbReference>
<evidence type="ECO:0000313" key="5">
    <source>
        <dbReference type="EMBL" id="ANZ44928.1"/>
    </source>
</evidence>
<dbReference type="EMBL" id="CP016757">
    <property type="protein sequence ID" value="ANZ44928.1"/>
    <property type="molecule type" value="Genomic_DNA"/>
</dbReference>
<dbReference type="PANTHER" id="PTHR43312">
    <property type="entry name" value="D-THREO-ALDOSE 1-DEHYDROGENASE"/>
    <property type="match status" value="1"/>
</dbReference>
<dbReference type="GeneID" id="83057691"/>
<dbReference type="RefSeq" id="WP_066744515.1">
    <property type="nucleotide sequence ID" value="NZ_CP016757.1"/>
</dbReference>
<dbReference type="Proteomes" id="UP000093044">
    <property type="component" value="Chromosome"/>
</dbReference>
<dbReference type="GO" id="GO:0051536">
    <property type="term" value="F:iron-sulfur cluster binding"/>
    <property type="evidence" value="ECO:0007669"/>
    <property type="project" value="UniProtKB-KW"/>
</dbReference>
<dbReference type="GO" id="GO:0046872">
    <property type="term" value="F:metal ion binding"/>
    <property type="evidence" value="ECO:0007669"/>
    <property type="project" value="UniProtKB-KW"/>
</dbReference>
<dbReference type="GO" id="GO:0016491">
    <property type="term" value="F:oxidoreductase activity"/>
    <property type="evidence" value="ECO:0007669"/>
    <property type="project" value="InterPro"/>
</dbReference>
<keyword evidence="1" id="KW-0479">Metal-binding</keyword>
<proteinExistence type="predicted"/>
<dbReference type="InterPro" id="IPR017896">
    <property type="entry name" value="4Fe4S_Fe-S-bd"/>
</dbReference>
<evidence type="ECO:0000256" key="3">
    <source>
        <dbReference type="ARBA" id="ARBA00023014"/>
    </source>
</evidence>
<evidence type="ECO:0000259" key="4">
    <source>
        <dbReference type="PROSITE" id="PS51379"/>
    </source>
</evidence>
<evidence type="ECO:0000256" key="1">
    <source>
        <dbReference type="ARBA" id="ARBA00022723"/>
    </source>
</evidence>
<dbReference type="InterPro" id="IPR023210">
    <property type="entry name" value="NADP_OxRdtase_dom"/>
</dbReference>
<keyword evidence="3" id="KW-0411">Iron-sulfur</keyword>
<feature type="domain" description="4Fe-4S ferredoxin-type" evidence="4">
    <location>
        <begin position="327"/>
        <end position="355"/>
    </location>
</feature>
<dbReference type="InterPro" id="IPR020471">
    <property type="entry name" value="AKR"/>
</dbReference>
<dbReference type="PANTHER" id="PTHR43312:SF2">
    <property type="entry name" value="OXIDOREDUCTASE"/>
    <property type="match status" value="1"/>
</dbReference>
<dbReference type="PRINTS" id="PR00069">
    <property type="entry name" value="ALDKETRDTASE"/>
</dbReference>
<dbReference type="CDD" id="cd19096">
    <property type="entry name" value="AKR_Fe-S_oxidoreductase"/>
    <property type="match status" value="1"/>
</dbReference>
<name>A0A1B2I4M1_9BACT</name>
<protein>
    <submittedName>
        <fullName evidence="5">Aldo/keto reductase</fullName>
    </submittedName>
</protein>
<keyword evidence="6" id="KW-1185">Reference proteome</keyword>
<dbReference type="Pfam" id="PF13187">
    <property type="entry name" value="Fer4_9"/>
    <property type="match status" value="1"/>
</dbReference>
<dbReference type="PROSITE" id="PS00198">
    <property type="entry name" value="4FE4S_FER_1"/>
    <property type="match status" value="1"/>
</dbReference>
<dbReference type="InterPro" id="IPR017900">
    <property type="entry name" value="4Fe4S_Fe_S_CS"/>
</dbReference>
<dbReference type="SUPFAM" id="SSF51430">
    <property type="entry name" value="NAD(P)-linked oxidoreductase"/>
    <property type="match status" value="1"/>
</dbReference>
<reference evidence="5" key="1">
    <citation type="submission" date="2016-08" db="EMBL/GenBank/DDBJ databases">
        <title>Complete genome of Cloacibacillus porcorum.</title>
        <authorList>
            <person name="Looft T."/>
            <person name="Bayles D.O."/>
            <person name="Alt D.P."/>
        </authorList>
    </citation>
    <scope>NUCLEOTIDE SEQUENCE [LARGE SCALE GENOMIC DNA]</scope>
    <source>
        <strain evidence="5">CL-84</strain>
    </source>
</reference>
<dbReference type="OrthoDB" id="9773828at2"/>
<evidence type="ECO:0000256" key="2">
    <source>
        <dbReference type="ARBA" id="ARBA00023004"/>
    </source>
</evidence>
<dbReference type="STRING" id="1197717.BED41_07480"/>
<keyword evidence="2" id="KW-0408">Iron</keyword>
<dbReference type="InterPro" id="IPR036812">
    <property type="entry name" value="NAD(P)_OxRdtase_dom_sf"/>
</dbReference>
<dbReference type="Pfam" id="PF00248">
    <property type="entry name" value="Aldo_ket_red"/>
    <property type="match status" value="1"/>
</dbReference>
<organism evidence="5 6">
    <name type="scientific">Cloacibacillus porcorum</name>
    <dbReference type="NCBI Taxonomy" id="1197717"/>
    <lineage>
        <taxon>Bacteria</taxon>
        <taxon>Thermotogati</taxon>
        <taxon>Synergistota</taxon>
        <taxon>Synergistia</taxon>
        <taxon>Synergistales</taxon>
        <taxon>Synergistaceae</taxon>
        <taxon>Cloacibacillus</taxon>
    </lineage>
</organism>
<gene>
    <name evidence="5" type="ORF">BED41_07480</name>
</gene>
<dbReference type="KEGG" id="cpor:BED41_07480"/>
<accession>A0A1B2I4M1</accession>
<dbReference type="AlphaFoldDB" id="A0A1B2I4M1"/>